<sequence length="263" mass="28355">MKTFSSFIFLNALILFAYAQDQTLPATTCEQSFALQGTTCTPCQQAIFKNGGSDDASSFINKKPPSNKCLFTSIFTYHLLESSSATPATPSTPGTPACDAELNQYLSSEGTPGTGKGPAPTSANMVGPKAESLMLSFYLAIPIRDISCLKVNGEYCSVKEFEQAKQAQSQSPNTNPFANLQCDECSKQSYGNIKGYLSSHPPDTPNLQKIVGDTQQSLQAFENQCPNIASSAKSDGQKLANQFYNYFGIILISLVGFIYTTVM</sequence>
<name>A0A2N0PDJ2_9GLOM</name>
<dbReference type="VEuPathDB" id="FungiDB:FUN_013915"/>
<evidence type="ECO:0000313" key="4">
    <source>
        <dbReference type="Proteomes" id="UP000232722"/>
    </source>
</evidence>
<keyword evidence="1" id="KW-1133">Transmembrane helix</keyword>
<proteinExistence type="predicted"/>
<keyword evidence="1" id="KW-0472">Membrane</keyword>
<feature type="signal peptide" evidence="2">
    <location>
        <begin position="1"/>
        <end position="19"/>
    </location>
</feature>
<evidence type="ECO:0000256" key="2">
    <source>
        <dbReference type="SAM" id="SignalP"/>
    </source>
</evidence>
<reference evidence="3 4" key="2">
    <citation type="submission" date="2017-09" db="EMBL/GenBank/DDBJ databases">
        <title>Extensive intraspecific genome diversity in a model arbuscular mycorrhizal fungus.</title>
        <authorList>
            <person name="Chen E.C."/>
            <person name="Morin E."/>
            <person name="Beaudet D."/>
            <person name="Noel J."/>
            <person name="Ndikumana S."/>
            <person name="Charron P."/>
            <person name="St-Onge C."/>
            <person name="Giorgi J."/>
            <person name="Grigoriev I.V."/>
            <person name="Roux C."/>
            <person name="Martin F.M."/>
            <person name="Corradi N."/>
        </authorList>
    </citation>
    <scope>NUCLEOTIDE SEQUENCE [LARGE SCALE GENOMIC DNA]</scope>
    <source>
        <strain evidence="3 4">A5</strain>
    </source>
</reference>
<protein>
    <recommendedName>
        <fullName evidence="5">Transmembrane protein</fullName>
    </recommendedName>
</protein>
<organism evidence="3 4">
    <name type="scientific">Rhizophagus irregularis</name>
    <dbReference type="NCBI Taxonomy" id="588596"/>
    <lineage>
        <taxon>Eukaryota</taxon>
        <taxon>Fungi</taxon>
        <taxon>Fungi incertae sedis</taxon>
        <taxon>Mucoromycota</taxon>
        <taxon>Glomeromycotina</taxon>
        <taxon>Glomeromycetes</taxon>
        <taxon>Glomerales</taxon>
        <taxon>Glomeraceae</taxon>
        <taxon>Rhizophagus</taxon>
    </lineage>
</organism>
<feature type="chain" id="PRO_5014702969" description="Transmembrane protein" evidence="2">
    <location>
        <begin position="20"/>
        <end position="263"/>
    </location>
</feature>
<evidence type="ECO:0000256" key="1">
    <source>
        <dbReference type="SAM" id="Phobius"/>
    </source>
</evidence>
<comment type="caution">
    <text evidence="3">The sequence shown here is derived from an EMBL/GenBank/DDBJ whole genome shotgun (WGS) entry which is preliminary data.</text>
</comment>
<reference evidence="3 4" key="1">
    <citation type="submission" date="2016-04" db="EMBL/GenBank/DDBJ databases">
        <title>Genome analyses suggest a sexual origin of heterokaryosis in a supposedly ancient asexual fungus.</title>
        <authorList>
            <person name="Ropars J."/>
            <person name="Sedzielewska K."/>
            <person name="Noel J."/>
            <person name="Charron P."/>
            <person name="Farinelli L."/>
            <person name="Marton T."/>
            <person name="Kruger M."/>
            <person name="Pelin A."/>
            <person name="Brachmann A."/>
            <person name="Corradi N."/>
        </authorList>
    </citation>
    <scope>NUCLEOTIDE SEQUENCE [LARGE SCALE GENOMIC DNA]</scope>
    <source>
        <strain evidence="3 4">A5</strain>
    </source>
</reference>
<evidence type="ECO:0008006" key="5">
    <source>
        <dbReference type="Google" id="ProtNLM"/>
    </source>
</evidence>
<accession>A0A2N0PDJ2</accession>
<dbReference type="AlphaFoldDB" id="A0A2N0PDJ2"/>
<dbReference type="VEuPathDB" id="FungiDB:RhiirA1_532277"/>
<dbReference type="VEuPathDB" id="FungiDB:RhiirFUN_017163"/>
<feature type="transmembrane region" description="Helical" evidence="1">
    <location>
        <begin position="243"/>
        <end position="262"/>
    </location>
</feature>
<keyword evidence="2" id="KW-0732">Signal</keyword>
<evidence type="ECO:0000313" key="3">
    <source>
        <dbReference type="EMBL" id="PKC04888.1"/>
    </source>
</evidence>
<gene>
    <name evidence="3" type="ORF">RhiirA5_421639</name>
</gene>
<dbReference type="Proteomes" id="UP000232722">
    <property type="component" value="Unassembled WGS sequence"/>
</dbReference>
<dbReference type="EMBL" id="LLXJ01000943">
    <property type="protein sequence ID" value="PKC04888.1"/>
    <property type="molecule type" value="Genomic_DNA"/>
</dbReference>
<keyword evidence="1" id="KW-0812">Transmembrane</keyword>